<keyword evidence="5 11" id="KW-0479">Metal-binding</keyword>
<dbReference type="Proteomes" id="UP000254912">
    <property type="component" value="Unassembled WGS sequence"/>
</dbReference>
<comment type="pathway">
    <text evidence="3 11">Cofactor biosynthesis; thiamine diphosphate biosynthesis; 4-methyl-5-(2-phosphoethyl)-thiazole from 5-(2-hydroxyethyl)-4-methylthiazole: step 1/1.</text>
</comment>
<evidence type="ECO:0000256" key="9">
    <source>
        <dbReference type="ARBA" id="ARBA00022842"/>
    </source>
</evidence>
<evidence type="ECO:0000256" key="10">
    <source>
        <dbReference type="ARBA" id="ARBA00022977"/>
    </source>
</evidence>
<feature type="binding site" evidence="11">
    <location>
        <position position="160"/>
    </location>
    <ligand>
        <name>ATP</name>
        <dbReference type="ChEBI" id="CHEBI:30616"/>
    </ligand>
</feature>
<evidence type="ECO:0000256" key="8">
    <source>
        <dbReference type="ARBA" id="ARBA00022840"/>
    </source>
</evidence>
<dbReference type="Gene3D" id="3.40.1190.20">
    <property type="match status" value="1"/>
</dbReference>
<feature type="binding site" evidence="11">
    <location>
        <position position="40"/>
    </location>
    <ligand>
        <name>substrate</name>
    </ligand>
</feature>
<name>A0A288QW08_9LACO</name>
<accession>A0A288QW08</accession>
<comment type="function">
    <text evidence="11">Catalyzes the phosphorylation of the hydroxyl group of 4-methyl-5-beta-hydroxyethylthiazole (THZ).</text>
</comment>
<reference evidence="12 13" key="1">
    <citation type="submission" date="2018-07" db="EMBL/GenBank/DDBJ databases">
        <title>Genomic Encyclopedia of Type Strains, Phase III (KMG-III): the genomes of soil and plant-associated and newly described type strains.</title>
        <authorList>
            <person name="Whitman W."/>
        </authorList>
    </citation>
    <scope>NUCLEOTIDE SEQUENCE [LARGE SCALE GENOMIC DNA]</scope>
    <source>
        <strain evidence="12 13">CECT 7031</strain>
    </source>
</reference>
<feature type="binding site" evidence="11">
    <location>
        <position position="187"/>
    </location>
    <ligand>
        <name>substrate</name>
    </ligand>
</feature>
<keyword evidence="9 11" id="KW-0460">Magnesium</keyword>
<evidence type="ECO:0000256" key="5">
    <source>
        <dbReference type="ARBA" id="ARBA00022723"/>
    </source>
</evidence>
<evidence type="ECO:0000313" key="13">
    <source>
        <dbReference type="Proteomes" id="UP000254912"/>
    </source>
</evidence>
<dbReference type="HAMAP" id="MF_00228">
    <property type="entry name" value="Thz_kinase"/>
    <property type="match status" value="1"/>
</dbReference>
<evidence type="ECO:0000256" key="4">
    <source>
        <dbReference type="ARBA" id="ARBA00022679"/>
    </source>
</evidence>
<dbReference type="NCBIfam" id="NF006830">
    <property type="entry name" value="PRK09355.1"/>
    <property type="match status" value="1"/>
</dbReference>
<comment type="similarity">
    <text evidence="11">Belongs to the Thz kinase family.</text>
</comment>
<dbReference type="SUPFAM" id="SSF53613">
    <property type="entry name" value="Ribokinase-like"/>
    <property type="match status" value="1"/>
</dbReference>
<evidence type="ECO:0000256" key="7">
    <source>
        <dbReference type="ARBA" id="ARBA00022777"/>
    </source>
</evidence>
<dbReference type="EC" id="2.7.1.50" evidence="11"/>
<dbReference type="InterPro" id="IPR029056">
    <property type="entry name" value="Ribokinase-like"/>
</dbReference>
<feature type="binding site" evidence="11">
    <location>
        <position position="115"/>
    </location>
    <ligand>
        <name>ATP</name>
        <dbReference type="ChEBI" id="CHEBI:30616"/>
    </ligand>
</feature>
<dbReference type="KEGG" id="wso:WSWS_00347"/>
<dbReference type="PRINTS" id="PR01099">
    <property type="entry name" value="HYETHTZKNASE"/>
</dbReference>
<protein>
    <recommendedName>
        <fullName evidence="11">Hydroxyethylthiazole kinase</fullName>
        <ecNumber evidence="11">2.7.1.50</ecNumber>
    </recommendedName>
    <alternativeName>
        <fullName evidence="11">4-methyl-5-beta-hydroxyethylthiazole kinase</fullName>
        <shortName evidence="11">TH kinase</shortName>
        <shortName evidence="11">Thz kinase</shortName>
    </alternativeName>
</protein>
<sequence length="259" mass="26975">MENLYSKLQDHKPLVLNLANMVTPQHVADAINVIGGSPLMTRSIDEVAELVSIAGAVVLNIGTIRADEFALFEAVGQMANAQGKPVVLDPVAVGMPFRGQFVTRLLDSVQVDIIRGNAAEISWFAQQQTAGQGIDALTATTDVAMAQTVAHRTGAIVVASGATDVITDGKQVALVQNNVQLLAVNVGAGDMLSGLIATFAAVTSDYYGAALYATALLGAAGQQATVSAQGLPGRFMPALFDELSVADDAYITRYAEVTQ</sequence>
<gene>
    <name evidence="11" type="primary">thiM</name>
    <name evidence="12" type="ORF">DFP99_1502</name>
</gene>
<comment type="catalytic activity">
    <reaction evidence="1 11">
        <text>5-(2-hydroxyethyl)-4-methylthiazole + ATP = 4-methyl-5-(2-phosphooxyethyl)-thiazole + ADP + H(+)</text>
        <dbReference type="Rhea" id="RHEA:24212"/>
        <dbReference type="ChEBI" id="CHEBI:15378"/>
        <dbReference type="ChEBI" id="CHEBI:17957"/>
        <dbReference type="ChEBI" id="CHEBI:30616"/>
        <dbReference type="ChEBI" id="CHEBI:58296"/>
        <dbReference type="ChEBI" id="CHEBI:456216"/>
        <dbReference type="EC" id="2.7.1.50"/>
    </reaction>
</comment>
<comment type="cofactor">
    <cofactor evidence="2 11">
        <name>Mg(2+)</name>
        <dbReference type="ChEBI" id="CHEBI:18420"/>
    </cofactor>
</comment>
<dbReference type="CDD" id="cd01170">
    <property type="entry name" value="THZ_kinase"/>
    <property type="match status" value="1"/>
</dbReference>
<comment type="caution">
    <text evidence="12">The sequence shown here is derived from an EMBL/GenBank/DDBJ whole genome shotgun (WGS) entry which is preliminary data.</text>
</comment>
<organism evidence="12 13">
    <name type="scientific">Weissella soli</name>
    <dbReference type="NCBI Taxonomy" id="155866"/>
    <lineage>
        <taxon>Bacteria</taxon>
        <taxon>Bacillati</taxon>
        <taxon>Bacillota</taxon>
        <taxon>Bacilli</taxon>
        <taxon>Lactobacillales</taxon>
        <taxon>Lactobacillaceae</taxon>
        <taxon>Weissella</taxon>
    </lineage>
</organism>
<keyword evidence="7 11" id="KW-0418">Kinase</keyword>
<evidence type="ECO:0000256" key="11">
    <source>
        <dbReference type="HAMAP-Rule" id="MF_00228"/>
    </source>
</evidence>
<dbReference type="UniPathway" id="UPA00060">
    <property type="reaction ID" value="UER00139"/>
</dbReference>
<dbReference type="GeneID" id="94545556"/>
<dbReference type="AlphaFoldDB" id="A0A288QW08"/>
<evidence type="ECO:0000256" key="6">
    <source>
        <dbReference type="ARBA" id="ARBA00022741"/>
    </source>
</evidence>
<dbReference type="GO" id="GO:0004417">
    <property type="term" value="F:hydroxyethylthiazole kinase activity"/>
    <property type="evidence" value="ECO:0007669"/>
    <property type="project" value="UniProtKB-UniRule"/>
</dbReference>
<dbReference type="GO" id="GO:0000287">
    <property type="term" value="F:magnesium ion binding"/>
    <property type="evidence" value="ECO:0007669"/>
    <property type="project" value="UniProtKB-UniRule"/>
</dbReference>
<dbReference type="InterPro" id="IPR000417">
    <property type="entry name" value="Hyethyz_kinase"/>
</dbReference>
<dbReference type="PIRSF" id="PIRSF000513">
    <property type="entry name" value="Thz_kinase"/>
    <property type="match status" value="1"/>
</dbReference>
<dbReference type="GO" id="GO:0009229">
    <property type="term" value="P:thiamine diphosphate biosynthetic process"/>
    <property type="evidence" value="ECO:0007669"/>
    <property type="project" value="UniProtKB-UniRule"/>
</dbReference>
<proteinExistence type="inferred from homology"/>
<keyword evidence="4 11" id="KW-0808">Transferase</keyword>
<keyword evidence="6 11" id="KW-0547">Nucleotide-binding</keyword>
<evidence type="ECO:0000256" key="2">
    <source>
        <dbReference type="ARBA" id="ARBA00001946"/>
    </source>
</evidence>
<evidence type="ECO:0000313" key="12">
    <source>
        <dbReference type="EMBL" id="RDL01595.1"/>
    </source>
</evidence>
<dbReference type="Pfam" id="PF02110">
    <property type="entry name" value="HK"/>
    <property type="match status" value="1"/>
</dbReference>
<dbReference type="RefSeq" id="WP_070229643.1">
    <property type="nucleotide sequence ID" value="NZ_BJYO01000006.1"/>
</dbReference>
<dbReference type="GO" id="GO:0009228">
    <property type="term" value="P:thiamine biosynthetic process"/>
    <property type="evidence" value="ECO:0007669"/>
    <property type="project" value="UniProtKB-KW"/>
</dbReference>
<keyword evidence="13" id="KW-1185">Reference proteome</keyword>
<dbReference type="GO" id="GO:0005524">
    <property type="term" value="F:ATP binding"/>
    <property type="evidence" value="ECO:0007669"/>
    <property type="project" value="UniProtKB-UniRule"/>
</dbReference>
<evidence type="ECO:0000256" key="1">
    <source>
        <dbReference type="ARBA" id="ARBA00001771"/>
    </source>
</evidence>
<keyword evidence="8 11" id="KW-0067">ATP-binding</keyword>
<dbReference type="EMBL" id="QRAS01000004">
    <property type="protein sequence ID" value="RDL01595.1"/>
    <property type="molecule type" value="Genomic_DNA"/>
</dbReference>
<dbReference type="OrthoDB" id="9778146at2"/>
<evidence type="ECO:0000256" key="3">
    <source>
        <dbReference type="ARBA" id="ARBA00004868"/>
    </source>
</evidence>
<keyword evidence="10 11" id="KW-0784">Thiamine biosynthesis</keyword>